<comment type="subcellular location">
    <subcellularLocation>
        <location evidence="6">Cell membrane</location>
        <topology evidence="6">Single-pass membrane protein</topology>
    </subcellularLocation>
</comment>
<comment type="similarity">
    <text evidence="6">Belongs to the RnfG family.</text>
</comment>
<dbReference type="EC" id="7.-.-.-" evidence="6"/>
<comment type="function">
    <text evidence="6">Part of a membrane-bound complex that couples electron transfer with translocation of ions across the membrane.</text>
</comment>
<feature type="modified residue" description="FMN phosphoryl threonine" evidence="6">
    <location>
        <position position="170"/>
    </location>
</feature>
<sequence length="193" mass="20734">MGDILKLGLILLLITSITALVLGYANDMTKDVIVNVENQASEVARKEVLPLAESFKSLDKEILNKIINENPNIKEIYSGYSENGDLVGYTIKTATPGYGGDVEVITGISLENKITGIKVVSHKETPGLGANATQPKFQNQFKDKSVSKELEVVKGSPSSENEIQALTGATITSKAVTKGVNLAREIFINNLAK</sequence>
<dbReference type="PIRSF" id="PIRSF006091">
    <property type="entry name" value="E_trnsport_RnfG"/>
    <property type="match status" value="1"/>
</dbReference>
<accession>A0A1M5UEI6</accession>
<dbReference type="InterPro" id="IPR007329">
    <property type="entry name" value="FMN-bd"/>
</dbReference>
<feature type="domain" description="FMN-binding" evidence="7">
    <location>
        <begin position="97"/>
        <end position="187"/>
    </location>
</feature>
<dbReference type="GO" id="GO:0022900">
    <property type="term" value="P:electron transport chain"/>
    <property type="evidence" value="ECO:0007669"/>
    <property type="project" value="UniProtKB-UniRule"/>
</dbReference>
<dbReference type="HAMAP" id="MF_00479">
    <property type="entry name" value="RsxG_RnfG"/>
    <property type="match status" value="1"/>
</dbReference>
<evidence type="ECO:0000313" key="9">
    <source>
        <dbReference type="Proteomes" id="UP000183967"/>
    </source>
</evidence>
<evidence type="ECO:0000256" key="4">
    <source>
        <dbReference type="ARBA" id="ARBA00022643"/>
    </source>
</evidence>
<dbReference type="PANTHER" id="PTHR36118:SF1">
    <property type="entry name" value="ION-TRANSLOCATING OXIDOREDUCTASE COMPLEX SUBUNIT G"/>
    <property type="match status" value="1"/>
</dbReference>
<comment type="subunit">
    <text evidence="6">The complex is composed of six subunits: RnfA, RnfB, RnfC, RnfD, RnfE and RnfG.</text>
</comment>
<evidence type="ECO:0000256" key="3">
    <source>
        <dbReference type="ARBA" id="ARBA00022630"/>
    </source>
</evidence>
<dbReference type="GO" id="GO:0009055">
    <property type="term" value="F:electron transfer activity"/>
    <property type="evidence" value="ECO:0007669"/>
    <property type="project" value="InterPro"/>
</dbReference>
<evidence type="ECO:0000259" key="7">
    <source>
        <dbReference type="SMART" id="SM00900"/>
    </source>
</evidence>
<organism evidence="8 9">
    <name type="scientific">Caloranaerobacter azorensis DSM 13643</name>
    <dbReference type="NCBI Taxonomy" id="1121264"/>
    <lineage>
        <taxon>Bacteria</taxon>
        <taxon>Bacillati</taxon>
        <taxon>Bacillota</taxon>
        <taxon>Tissierellia</taxon>
        <taxon>Tissierellales</taxon>
        <taxon>Thermohalobacteraceae</taxon>
        <taxon>Caloranaerobacter</taxon>
    </lineage>
</organism>
<keyword evidence="3 6" id="KW-0285">Flavoprotein</keyword>
<evidence type="ECO:0000256" key="1">
    <source>
        <dbReference type="ARBA" id="ARBA00022448"/>
    </source>
</evidence>
<dbReference type="Proteomes" id="UP000183967">
    <property type="component" value="Unassembled WGS sequence"/>
</dbReference>
<keyword evidence="6" id="KW-1278">Translocase</keyword>
<evidence type="ECO:0000256" key="5">
    <source>
        <dbReference type="ARBA" id="ARBA00022982"/>
    </source>
</evidence>
<protein>
    <recommendedName>
        <fullName evidence="6">Ion-translocating oxidoreductase complex subunit G</fullName>
        <ecNumber evidence="6">7.-.-.-</ecNumber>
    </recommendedName>
    <alternativeName>
        <fullName evidence="6">Rnf electron transport complex subunit G</fullName>
    </alternativeName>
</protein>
<evidence type="ECO:0000256" key="2">
    <source>
        <dbReference type="ARBA" id="ARBA00022553"/>
    </source>
</evidence>
<reference evidence="9" key="1">
    <citation type="submission" date="2016-11" db="EMBL/GenBank/DDBJ databases">
        <authorList>
            <person name="Varghese N."/>
            <person name="Submissions S."/>
        </authorList>
    </citation>
    <scope>NUCLEOTIDE SEQUENCE [LARGE SCALE GENOMIC DNA]</scope>
    <source>
        <strain evidence="9">DSM 13643</strain>
    </source>
</reference>
<keyword evidence="6" id="KW-0472">Membrane</keyword>
<dbReference type="GO" id="GO:0010181">
    <property type="term" value="F:FMN binding"/>
    <property type="evidence" value="ECO:0007669"/>
    <property type="project" value="InterPro"/>
</dbReference>
<keyword evidence="5 6" id="KW-0249">Electron transport</keyword>
<keyword evidence="9" id="KW-1185">Reference proteome</keyword>
<dbReference type="AlphaFoldDB" id="A0A1M5UEI6"/>
<keyword evidence="1 6" id="KW-0813">Transport</keyword>
<keyword evidence="6" id="KW-1003">Cell membrane</keyword>
<keyword evidence="4 6" id="KW-0288">FMN</keyword>
<dbReference type="OrthoDB" id="9794010at2"/>
<keyword evidence="6" id="KW-1133">Transmembrane helix</keyword>
<dbReference type="GO" id="GO:0005886">
    <property type="term" value="C:plasma membrane"/>
    <property type="evidence" value="ECO:0007669"/>
    <property type="project" value="UniProtKB-SubCell"/>
</dbReference>
<dbReference type="RefSeq" id="WP_073196461.1">
    <property type="nucleotide sequence ID" value="NZ_FQXO01000032.1"/>
</dbReference>
<comment type="cofactor">
    <cofactor evidence="6">
        <name>FMN</name>
        <dbReference type="ChEBI" id="CHEBI:58210"/>
    </cofactor>
</comment>
<dbReference type="NCBIfam" id="TIGR01947">
    <property type="entry name" value="rnfG"/>
    <property type="match status" value="1"/>
</dbReference>
<dbReference type="EMBL" id="FQXO01000032">
    <property type="protein sequence ID" value="SHH61073.1"/>
    <property type="molecule type" value="Genomic_DNA"/>
</dbReference>
<gene>
    <name evidence="6" type="primary">rnfG</name>
    <name evidence="8" type="ORF">SAMN02745135_01374</name>
</gene>
<name>A0A1M5UEI6_9FIRM</name>
<dbReference type="PANTHER" id="PTHR36118">
    <property type="entry name" value="ION-TRANSLOCATING OXIDOREDUCTASE COMPLEX SUBUNIT G"/>
    <property type="match status" value="1"/>
</dbReference>
<proteinExistence type="inferred from homology"/>
<dbReference type="InterPro" id="IPR010209">
    <property type="entry name" value="Ion_transpt_RnfG/RsxG"/>
</dbReference>
<dbReference type="Pfam" id="PF04205">
    <property type="entry name" value="FMN_bind"/>
    <property type="match status" value="1"/>
</dbReference>
<evidence type="ECO:0000256" key="6">
    <source>
        <dbReference type="HAMAP-Rule" id="MF_00479"/>
    </source>
</evidence>
<keyword evidence="2 6" id="KW-0597">Phosphoprotein</keyword>
<dbReference type="SMART" id="SM00900">
    <property type="entry name" value="FMN_bind"/>
    <property type="match status" value="1"/>
</dbReference>
<evidence type="ECO:0000313" key="8">
    <source>
        <dbReference type="EMBL" id="SHH61073.1"/>
    </source>
</evidence>
<keyword evidence="6" id="KW-0812">Transmembrane</keyword>